<evidence type="ECO:0000313" key="1">
    <source>
        <dbReference type="EMBL" id="TNV71212.1"/>
    </source>
</evidence>
<proteinExistence type="predicted"/>
<evidence type="ECO:0000313" key="2">
    <source>
        <dbReference type="Proteomes" id="UP000785679"/>
    </source>
</evidence>
<organism evidence="1 2">
    <name type="scientific">Halteria grandinella</name>
    <dbReference type="NCBI Taxonomy" id="5974"/>
    <lineage>
        <taxon>Eukaryota</taxon>
        <taxon>Sar</taxon>
        <taxon>Alveolata</taxon>
        <taxon>Ciliophora</taxon>
        <taxon>Intramacronucleata</taxon>
        <taxon>Spirotrichea</taxon>
        <taxon>Stichotrichia</taxon>
        <taxon>Sporadotrichida</taxon>
        <taxon>Halteriidae</taxon>
        <taxon>Halteria</taxon>
    </lineage>
</organism>
<reference evidence="1" key="1">
    <citation type="submission" date="2019-06" db="EMBL/GenBank/DDBJ databases">
        <authorList>
            <person name="Zheng W."/>
        </authorList>
    </citation>
    <scope>NUCLEOTIDE SEQUENCE</scope>
    <source>
        <strain evidence="1">QDHG01</strain>
    </source>
</reference>
<sequence length="523" mass="60233">MMDALAADRMMGESLPNAWAFGDCEPGKEGEKTDEWSSKGVSPILYSVEKGSTDHSMLHGTLHNWSETYRDGVNGKERIIVKYASAQPGASTKQDDYAGQVLWAITDESGLPAKRFAETNPAPSLDWLIGVFGTRVFENKDLSRFGVKSIDELNNKFSFTLIDRPAPYHFSPSMSFANRGQFDTGWDDVFSQLSNWLVRHLNDPQLVEWIVKCGGQIHERLARTVDRELNKIHGLEREGNVTELERIRTESPNAIPSRMMRTLWGMIVNGRLKSPERDLDLSLWKKRFIRDGLTFSLRQELREILSPKVAIRGLPMWNRQTDVDKEPIRLKQIVDWELVLNAEESSSILLDIADDRWKAAIPSLLPDFQQLLRDALDMLREFGEADDKQDRSFMELPSVEPHQQNSRFQELGTLIELVRDSWVEFRKTDVERSNRIAQDWFETPYAAFKRLAFFAASRNDCISSEQWIQWLLMDDAWWLWSEETRREVLRLLVLQGVNLEEKAQSLLDCTLPKPALFSPLNQA</sequence>
<dbReference type="AlphaFoldDB" id="A0A8J8NA64"/>
<protein>
    <submittedName>
        <fullName evidence="1">Uncharacterized protein</fullName>
    </submittedName>
</protein>
<keyword evidence="2" id="KW-1185">Reference proteome</keyword>
<dbReference type="EMBL" id="RRYP01030275">
    <property type="protein sequence ID" value="TNV71212.1"/>
    <property type="molecule type" value="Genomic_DNA"/>
</dbReference>
<dbReference type="Proteomes" id="UP000785679">
    <property type="component" value="Unassembled WGS sequence"/>
</dbReference>
<gene>
    <name evidence="1" type="ORF">FGO68_gene13595</name>
</gene>
<name>A0A8J8NA64_HALGN</name>
<comment type="caution">
    <text evidence="1">The sequence shown here is derived from an EMBL/GenBank/DDBJ whole genome shotgun (WGS) entry which is preliminary data.</text>
</comment>
<accession>A0A8J8NA64</accession>